<reference evidence="4 5" key="1">
    <citation type="submission" date="2024-02" db="EMBL/GenBank/DDBJ databases">
        <title>De novo assembly and annotation of 12 fungi associated with fruit tree decline syndrome in Ontario, Canada.</title>
        <authorList>
            <person name="Sulman M."/>
            <person name="Ellouze W."/>
            <person name="Ilyukhin E."/>
        </authorList>
    </citation>
    <scope>NUCLEOTIDE SEQUENCE [LARGE SCALE GENOMIC DNA]</scope>
    <source>
        <strain evidence="4 5">M1-105</strain>
    </source>
</reference>
<sequence>MNDRDSSISLVPLNLPGGPSRVSTTSREDEAESSPVSPLIHRRNREQIMEELRQPSTEISGQETSLKAEIHQTDEAPTEYPTWIPKKWHRKFEPIFRRLPTGWKLGTAGAAVLTFLILLANITITAVSYAKVRQKGYKTSVAPLRTGDCGDIKELGVVIHLVINIISTLLLGASSYCMQSVSAPTRADVNQAHAKGSYVDIGIPSFRNLRWIKRRRLFIWICLCLSSVPLHLVYNSTFFVSTNDNLYQIYYADESFARGAAYNESFFEDKDSLGYDADPKTMQRDLMAGQRFQNLSNNECINAYAKTLVDDRSTLILVVDRPENCSIFKDPNVITSHYEDCGNTSATSLYDMTTYGVGIKPAMDPYVSNWFYWICDQKDVYLKGGPIPGASQYEAPPKDLCSDGLWKTQLNADPWVVSGANVRYCLSETVSSQCHLNVAVNLLWVVIAFNIIKLIIVCVLVTSNLINKYPLVTIGDAAASFIESPDPKTKAMCLYTAKEITSSKSIQTAGTTLAREYLSTKHRWSAAVSKRRWILASTLTFLALAIILSLLGYAATILRRNYSRGSLASLWGFGLGAITPYTLITNWAIPTHGDGAVVGAVLVANLPQLLLSLLYLVLNSVVTSMAVAAEWGGHAGRRRALRVSVPRGRQRSSYFLQLPYRLGAPLLAASVLVHWLVSQSLFVAQVNQVWPGERAAGGVDPSLLDPDDSLTTCAYSPRAMILTCFAVAAVGYAVGGEL</sequence>
<comment type="caution">
    <text evidence="4">The sequence shown here is derived from an EMBL/GenBank/DDBJ whole genome shotgun (WGS) entry which is preliminary data.</text>
</comment>
<feature type="transmembrane region" description="Helical" evidence="2">
    <location>
        <begin position="567"/>
        <end position="589"/>
    </location>
</feature>
<evidence type="ECO:0000313" key="5">
    <source>
        <dbReference type="Proteomes" id="UP001521116"/>
    </source>
</evidence>
<dbReference type="Pfam" id="PF20163">
    <property type="entry name" value="DUF6536"/>
    <property type="match status" value="1"/>
</dbReference>
<organism evidence="4 5">
    <name type="scientific">Neofusicoccum ribis</name>
    <dbReference type="NCBI Taxonomy" id="45134"/>
    <lineage>
        <taxon>Eukaryota</taxon>
        <taxon>Fungi</taxon>
        <taxon>Dikarya</taxon>
        <taxon>Ascomycota</taxon>
        <taxon>Pezizomycotina</taxon>
        <taxon>Dothideomycetes</taxon>
        <taxon>Dothideomycetes incertae sedis</taxon>
        <taxon>Botryosphaeriales</taxon>
        <taxon>Botryosphaeriaceae</taxon>
        <taxon>Neofusicoccum</taxon>
    </lineage>
</organism>
<feature type="transmembrane region" description="Helical" evidence="2">
    <location>
        <begin position="105"/>
        <end position="130"/>
    </location>
</feature>
<dbReference type="PANTHER" id="PTHR35395">
    <property type="entry name" value="DUF6536 DOMAIN-CONTAINING PROTEIN"/>
    <property type="match status" value="1"/>
</dbReference>
<name>A0ABR3SPS3_9PEZI</name>
<keyword evidence="2" id="KW-0812">Transmembrane</keyword>
<evidence type="ECO:0000256" key="1">
    <source>
        <dbReference type="SAM" id="MobiDB-lite"/>
    </source>
</evidence>
<feature type="transmembrane region" description="Helical" evidence="2">
    <location>
        <begin position="533"/>
        <end position="555"/>
    </location>
</feature>
<proteinExistence type="predicted"/>
<gene>
    <name evidence="4" type="ORF">SLS56_006791</name>
</gene>
<dbReference type="EMBL" id="JAJVDC020000081">
    <property type="protein sequence ID" value="KAL1626480.1"/>
    <property type="molecule type" value="Genomic_DNA"/>
</dbReference>
<evidence type="ECO:0000259" key="3">
    <source>
        <dbReference type="Pfam" id="PF20163"/>
    </source>
</evidence>
<feature type="transmembrane region" description="Helical" evidence="2">
    <location>
        <begin position="157"/>
        <end position="177"/>
    </location>
</feature>
<feature type="region of interest" description="Disordered" evidence="1">
    <location>
        <begin position="1"/>
        <end position="39"/>
    </location>
</feature>
<feature type="transmembrane region" description="Helical" evidence="2">
    <location>
        <begin position="715"/>
        <end position="735"/>
    </location>
</feature>
<keyword evidence="2" id="KW-1133">Transmembrane helix</keyword>
<accession>A0ABR3SPS3</accession>
<feature type="transmembrane region" description="Helical" evidence="2">
    <location>
        <begin position="217"/>
        <end position="234"/>
    </location>
</feature>
<feature type="domain" description="DUF6536" evidence="3">
    <location>
        <begin position="103"/>
        <end position="257"/>
    </location>
</feature>
<evidence type="ECO:0000313" key="4">
    <source>
        <dbReference type="EMBL" id="KAL1626480.1"/>
    </source>
</evidence>
<dbReference type="PANTHER" id="PTHR35395:SF1">
    <property type="entry name" value="DUF6536 DOMAIN-CONTAINING PROTEIN"/>
    <property type="match status" value="1"/>
</dbReference>
<protein>
    <recommendedName>
        <fullName evidence="3">DUF6536 domain-containing protein</fullName>
    </recommendedName>
</protein>
<keyword evidence="2" id="KW-0472">Membrane</keyword>
<keyword evidence="5" id="KW-1185">Reference proteome</keyword>
<dbReference type="Proteomes" id="UP001521116">
    <property type="component" value="Unassembled WGS sequence"/>
</dbReference>
<dbReference type="InterPro" id="IPR046623">
    <property type="entry name" value="DUF6536"/>
</dbReference>
<evidence type="ECO:0000256" key="2">
    <source>
        <dbReference type="SAM" id="Phobius"/>
    </source>
</evidence>